<dbReference type="EMBL" id="JAOWKX010000003">
    <property type="protein sequence ID" value="MCV2884428.1"/>
    <property type="molecule type" value="Genomic_DNA"/>
</dbReference>
<dbReference type="Pfam" id="PF04219">
    <property type="entry name" value="DUF413"/>
    <property type="match status" value="1"/>
</dbReference>
<reference evidence="4 5" key="1">
    <citation type="submission" date="2022-10" db="EMBL/GenBank/DDBJ databases">
        <title>Aestuariibacter sp. AA17 isolated from Montipora capitata coral fragment.</title>
        <authorList>
            <person name="Emsley S.A."/>
            <person name="Pfannmuller K.M."/>
            <person name="Loughran R.M."/>
            <person name="Shlafstein M."/>
            <person name="Papke E."/>
            <person name="Saw J.H."/>
            <person name="Ushijima B."/>
            <person name="Videau P."/>
        </authorList>
    </citation>
    <scope>NUCLEOTIDE SEQUENCE [LARGE SCALE GENOMIC DNA]</scope>
    <source>
        <strain evidence="4 5">AA17</strain>
    </source>
</reference>
<protein>
    <recommendedName>
        <fullName evidence="2">Macrodomain Ori protein</fullName>
    </recommendedName>
</protein>
<comment type="caution">
    <text evidence="4">The sequence shown here is derived from an EMBL/GenBank/DDBJ whole genome shotgun (WGS) entry which is preliminary data.</text>
</comment>
<evidence type="ECO:0000256" key="3">
    <source>
        <dbReference type="SAM" id="MobiDB-lite"/>
    </source>
</evidence>
<name>A0ABT3A744_9ALTE</name>
<proteinExistence type="inferred from homology"/>
<dbReference type="RefSeq" id="WP_263711684.1">
    <property type="nucleotide sequence ID" value="NZ_JAOWKX010000003.1"/>
</dbReference>
<evidence type="ECO:0000313" key="4">
    <source>
        <dbReference type="EMBL" id="MCV2884428.1"/>
    </source>
</evidence>
<keyword evidence="5" id="KW-1185">Reference proteome</keyword>
<accession>A0ABT3A744</accession>
<organism evidence="4 5">
    <name type="scientific">Fluctibacter corallii</name>
    <dbReference type="NCBI Taxonomy" id="2984329"/>
    <lineage>
        <taxon>Bacteria</taxon>
        <taxon>Pseudomonadati</taxon>
        <taxon>Pseudomonadota</taxon>
        <taxon>Gammaproteobacteria</taxon>
        <taxon>Alteromonadales</taxon>
        <taxon>Alteromonadaceae</taxon>
        <taxon>Fluctibacter</taxon>
    </lineage>
</organism>
<comment type="similarity">
    <text evidence="1">Belongs to the MaoP family.</text>
</comment>
<evidence type="ECO:0000313" key="5">
    <source>
        <dbReference type="Proteomes" id="UP001652504"/>
    </source>
</evidence>
<feature type="compositionally biased region" description="Acidic residues" evidence="3">
    <location>
        <begin position="104"/>
        <end position="124"/>
    </location>
</feature>
<sequence>MAEITRDTLLQKNYSDPKNYPYGFARSGDFSISESKALSQYGHLIASLVDGKLAPSTDEDHGFLQAAFGKKEPESVAERAWVKYQKRINRPKLGSIYGTKAADIGDDDDTIDDDAPIELDVDDE</sequence>
<evidence type="ECO:0000256" key="2">
    <source>
        <dbReference type="ARBA" id="ARBA00093628"/>
    </source>
</evidence>
<feature type="region of interest" description="Disordered" evidence="3">
    <location>
        <begin position="102"/>
        <end position="124"/>
    </location>
</feature>
<dbReference type="Proteomes" id="UP001652504">
    <property type="component" value="Unassembled WGS sequence"/>
</dbReference>
<dbReference type="InterPro" id="IPR007335">
    <property type="entry name" value="DUF413"/>
</dbReference>
<gene>
    <name evidence="4" type="ORF">OE749_06955</name>
</gene>
<evidence type="ECO:0000256" key="1">
    <source>
        <dbReference type="ARBA" id="ARBA00093464"/>
    </source>
</evidence>